<evidence type="ECO:0000256" key="4">
    <source>
        <dbReference type="ARBA" id="ARBA00022807"/>
    </source>
</evidence>
<keyword evidence="7" id="KW-1185">Reference proteome</keyword>
<dbReference type="AlphaFoldDB" id="A0AAQ4D6S0"/>
<dbReference type="FunFam" id="3.40.395.10:FF:000001">
    <property type="entry name" value="Sentrin-specific protease 1"/>
    <property type="match status" value="1"/>
</dbReference>
<evidence type="ECO:0000256" key="2">
    <source>
        <dbReference type="ARBA" id="ARBA00022670"/>
    </source>
</evidence>
<keyword evidence="3" id="KW-0378">Hydrolase</keyword>
<dbReference type="InterPro" id="IPR038765">
    <property type="entry name" value="Papain-like_cys_pep_sf"/>
</dbReference>
<evidence type="ECO:0000313" key="7">
    <source>
        <dbReference type="Proteomes" id="UP001321473"/>
    </source>
</evidence>
<dbReference type="Pfam" id="PF02902">
    <property type="entry name" value="Peptidase_C48"/>
    <property type="match status" value="1"/>
</dbReference>
<dbReference type="PANTHER" id="PTHR12606:SF141">
    <property type="entry name" value="GH15225P-RELATED"/>
    <property type="match status" value="1"/>
</dbReference>
<dbReference type="GO" id="GO:0080090">
    <property type="term" value="P:regulation of primary metabolic process"/>
    <property type="evidence" value="ECO:0007669"/>
    <property type="project" value="UniProtKB-ARBA"/>
</dbReference>
<dbReference type="GO" id="GO:0016929">
    <property type="term" value="F:deSUMOylase activity"/>
    <property type="evidence" value="ECO:0007669"/>
    <property type="project" value="TreeGrafter"/>
</dbReference>
<dbReference type="InterPro" id="IPR003653">
    <property type="entry name" value="Peptidase_C48_C"/>
</dbReference>
<accession>A0AAQ4D6S0</accession>
<feature type="domain" description="Ubiquitin-like protease family profile" evidence="5">
    <location>
        <begin position="207"/>
        <end position="370"/>
    </location>
</feature>
<proteinExistence type="inferred from homology"/>
<evidence type="ECO:0000256" key="1">
    <source>
        <dbReference type="ARBA" id="ARBA00005234"/>
    </source>
</evidence>
<keyword evidence="4" id="KW-0788">Thiol protease</keyword>
<dbReference type="Gene3D" id="3.40.395.10">
    <property type="entry name" value="Adenoviral Proteinase, Chain A"/>
    <property type="match status" value="1"/>
</dbReference>
<evidence type="ECO:0000259" key="5">
    <source>
        <dbReference type="PROSITE" id="PS50600"/>
    </source>
</evidence>
<dbReference type="GO" id="GO:0005634">
    <property type="term" value="C:nucleus"/>
    <property type="evidence" value="ECO:0007669"/>
    <property type="project" value="TreeGrafter"/>
</dbReference>
<dbReference type="GO" id="GO:0060255">
    <property type="term" value="P:regulation of macromolecule metabolic process"/>
    <property type="evidence" value="ECO:0007669"/>
    <property type="project" value="UniProtKB-ARBA"/>
</dbReference>
<dbReference type="GO" id="GO:0016926">
    <property type="term" value="P:protein desumoylation"/>
    <property type="evidence" value="ECO:0007669"/>
    <property type="project" value="TreeGrafter"/>
</dbReference>
<protein>
    <recommendedName>
        <fullName evidence="5">Ubiquitin-like protease family profile domain-containing protein</fullName>
    </recommendedName>
</protein>
<dbReference type="GO" id="GO:0006508">
    <property type="term" value="P:proteolysis"/>
    <property type="evidence" value="ECO:0007669"/>
    <property type="project" value="UniProtKB-KW"/>
</dbReference>
<sequence length="400" mass="46148">MASVQVRNRTEPFYKRRCRRAASANFGGCAAKETGLFSVRSLRQKARERARLTVTQVDELVCYNVVLQNLVDSEVKVDEETQSLDGRQQHPFTTKTLCEDDLKLFTAQPWELSPSRQDSAYPSAKPGEQPKIAHYVSIDSADWYVDLKRDVVAACETCDEKYEEPEPPTAVPGKFAPPELTEAMQAEVEAALKPCPQEEVLAKGFSLTVRRADMMTLSENQWINDTVINFYMSMLVNRSEKGSLRVYAFNTFFFTKLCRDGHAGLKRWTRKIDLFSYHIVLVPIHLNRHWFLAVVDFRRSQIALYDSFGAAHAKAKCIDLLREYLEEESLHKRKHGINWDDWKFIVAEDVPLQQNMSDCGMFTCQFAECISRDAPFQFTQQHMPYYRKRVVYEILHSALL</sequence>
<evidence type="ECO:0000256" key="3">
    <source>
        <dbReference type="ARBA" id="ARBA00022801"/>
    </source>
</evidence>
<name>A0AAQ4D6S0_AMBAM</name>
<organism evidence="6 7">
    <name type="scientific">Amblyomma americanum</name>
    <name type="common">Lone star tick</name>
    <dbReference type="NCBI Taxonomy" id="6943"/>
    <lineage>
        <taxon>Eukaryota</taxon>
        <taxon>Metazoa</taxon>
        <taxon>Ecdysozoa</taxon>
        <taxon>Arthropoda</taxon>
        <taxon>Chelicerata</taxon>
        <taxon>Arachnida</taxon>
        <taxon>Acari</taxon>
        <taxon>Parasitiformes</taxon>
        <taxon>Ixodida</taxon>
        <taxon>Ixodoidea</taxon>
        <taxon>Ixodidae</taxon>
        <taxon>Amblyomminae</taxon>
        <taxon>Amblyomma</taxon>
    </lineage>
</organism>
<dbReference type="Proteomes" id="UP001321473">
    <property type="component" value="Unassembled WGS sequence"/>
</dbReference>
<evidence type="ECO:0000313" key="6">
    <source>
        <dbReference type="EMBL" id="KAK8758160.1"/>
    </source>
</evidence>
<comment type="similarity">
    <text evidence="1">Belongs to the peptidase C48 family.</text>
</comment>
<keyword evidence="2" id="KW-0645">Protease</keyword>
<dbReference type="SUPFAM" id="SSF54001">
    <property type="entry name" value="Cysteine proteinases"/>
    <property type="match status" value="1"/>
</dbReference>
<comment type="caution">
    <text evidence="6">The sequence shown here is derived from an EMBL/GenBank/DDBJ whole genome shotgun (WGS) entry which is preliminary data.</text>
</comment>
<dbReference type="EMBL" id="JARKHS020034408">
    <property type="protein sequence ID" value="KAK8758160.1"/>
    <property type="molecule type" value="Genomic_DNA"/>
</dbReference>
<dbReference type="PANTHER" id="PTHR12606">
    <property type="entry name" value="SENTRIN/SUMO-SPECIFIC PROTEASE"/>
    <property type="match status" value="1"/>
</dbReference>
<dbReference type="PROSITE" id="PS50600">
    <property type="entry name" value="ULP_PROTEASE"/>
    <property type="match status" value="1"/>
</dbReference>
<gene>
    <name evidence="6" type="ORF">V5799_004209</name>
</gene>
<reference evidence="6 7" key="1">
    <citation type="journal article" date="2023" name="Arcadia Sci">
        <title>De novo assembly of a long-read Amblyomma americanum tick genome.</title>
        <authorList>
            <person name="Chou S."/>
            <person name="Poskanzer K.E."/>
            <person name="Rollins M."/>
            <person name="Thuy-Boun P.S."/>
        </authorList>
    </citation>
    <scope>NUCLEOTIDE SEQUENCE [LARGE SCALE GENOMIC DNA]</scope>
    <source>
        <strain evidence="6">F_SG_1</strain>
        <tissue evidence="6">Salivary glands</tissue>
    </source>
</reference>